<keyword evidence="1" id="KW-1133">Transmembrane helix</keyword>
<name>A0A498A2M0_9RHOB</name>
<dbReference type="AlphaFoldDB" id="A0A498A2M0"/>
<evidence type="ECO:0000313" key="3">
    <source>
        <dbReference type="Proteomes" id="UP000271700"/>
    </source>
</evidence>
<keyword evidence="3" id="KW-1185">Reference proteome</keyword>
<organism evidence="2 3">
    <name type="scientific">Ruegeria conchae</name>
    <dbReference type="NCBI Taxonomy" id="981384"/>
    <lineage>
        <taxon>Bacteria</taxon>
        <taxon>Pseudomonadati</taxon>
        <taxon>Pseudomonadota</taxon>
        <taxon>Alphaproteobacteria</taxon>
        <taxon>Rhodobacterales</taxon>
        <taxon>Roseobacteraceae</taxon>
        <taxon>Ruegeria</taxon>
    </lineage>
</organism>
<dbReference type="RefSeq" id="WP_029621729.1">
    <property type="nucleotide sequence ID" value="NZ_AEYW01000006.1"/>
</dbReference>
<reference evidence="2 3" key="1">
    <citation type="submission" date="2018-10" db="EMBL/GenBank/DDBJ databases">
        <title>Genomic Encyclopedia of Archaeal and Bacterial Type Strains, Phase II (KMG-II): from individual species to whole genera.</title>
        <authorList>
            <person name="Goeker M."/>
        </authorList>
    </citation>
    <scope>NUCLEOTIDE SEQUENCE [LARGE SCALE GENOMIC DNA]</scope>
    <source>
        <strain evidence="2 3">DSM 29317</strain>
    </source>
</reference>
<evidence type="ECO:0000313" key="2">
    <source>
        <dbReference type="EMBL" id="RLK10106.1"/>
    </source>
</evidence>
<protein>
    <submittedName>
        <fullName evidence="2">Uncharacterized protein</fullName>
    </submittedName>
</protein>
<sequence length="207" mass="23260">MRNAHLPLQLGDSISDQVPQIEILSRCVIVSFHSGLLKVMYVWVVRARWLLIGAILFVLAFSVWILLPRNSEQEAFSLLTPAEMAELDNQPKVTESLDRGLTVTQSDGPFVNFNSPKKDIVQSPVNIDVDISPRGDTAVDLSSIRIDYRMGPAWVNVTKRIMKHASVEGSRLLARSAELPVGRHTMRLSIQDEDKRRTRVTVSFVVQ</sequence>
<proteinExistence type="predicted"/>
<accession>A0A498A2M0</accession>
<dbReference type="Proteomes" id="UP000271700">
    <property type="component" value="Unassembled WGS sequence"/>
</dbReference>
<dbReference type="OrthoDB" id="7869777at2"/>
<keyword evidence="1" id="KW-0472">Membrane</keyword>
<gene>
    <name evidence="2" type="ORF">CLV75_0069</name>
</gene>
<keyword evidence="1" id="KW-0812">Transmembrane</keyword>
<evidence type="ECO:0000256" key="1">
    <source>
        <dbReference type="SAM" id="Phobius"/>
    </source>
</evidence>
<comment type="caution">
    <text evidence="2">The sequence shown here is derived from an EMBL/GenBank/DDBJ whole genome shotgun (WGS) entry which is preliminary data.</text>
</comment>
<feature type="transmembrane region" description="Helical" evidence="1">
    <location>
        <begin position="49"/>
        <end position="67"/>
    </location>
</feature>
<dbReference type="EMBL" id="RCCT01000001">
    <property type="protein sequence ID" value="RLK10106.1"/>
    <property type="molecule type" value="Genomic_DNA"/>
</dbReference>